<keyword evidence="1" id="KW-0812">Transmembrane</keyword>
<reference evidence="2" key="1">
    <citation type="submission" date="2022-04" db="EMBL/GenBank/DDBJ databases">
        <title>Halocatena sp. nov., isolated from a salt lake.</title>
        <authorList>
            <person name="Cui H.-L."/>
        </authorList>
    </citation>
    <scope>NUCLEOTIDE SEQUENCE</scope>
    <source>
        <strain evidence="2">AD-1</strain>
    </source>
</reference>
<dbReference type="EMBL" id="CP096019">
    <property type="protein sequence ID" value="UPM43961.1"/>
    <property type="molecule type" value="Genomic_DNA"/>
</dbReference>
<dbReference type="Proteomes" id="UP000831768">
    <property type="component" value="Chromosome"/>
</dbReference>
<protein>
    <submittedName>
        <fullName evidence="2">Uncharacterized protein</fullName>
    </submittedName>
</protein>
<dbReference type="RefSeq" id="WP_247994619.1">
    <property type="nucleotide sequence ID" value="NZ_CP096019.1"/>
</dbReference>
<keyword evidence="3" id="KW-1185">Reference proteome</keyword>
<keyword evidence="1" id="KW-1133">Transmembrane helix</keyword>
<feature type="transmembrane region" description="Helical" evidence="1">
    <location>
        <begin position="26"/>
        <end position="46"/>
    </location>
</feature>
<evidence type="ECO:0000313" key="2">
    <source>
        <dbReference type="EMBL" id="UPM43961.1"/>
    </source>
</evidence>
<gene>
    <name evidence="2" type="ORF">MW046_05835</name>
</gene>
<dbReference type="KEGG" id="haad:MW046_05835"/>
<dbReference type="AlphaFoldDB" id="A0A8U0A429"/>
<proteinExistence type="predicted"/>
<accession>A0A8U0A429</accession>
<evidence type="ECO:0000256" key="1">
    <source>
        <dbReference type="SAM" id="Phobius"/>
    </source>
</evidence>
<dbReference type="GeneID" id="71927548"/>
<name>A0A8U0A429_9EURY</name>
<keyword evidence="1" id="KW-0472">Membrane</keyword>
<evidence type="ECO:0000313" key="3">
    <source>
        <dbReference type="Proteomes" id="UP000831768"/>
    </source>
</evidence>
<sequence length="48" mass="4897">MTLHLFCVRVRGAHPHAKNVGEKRPLATLAGTALAGTALAGTAFVGGR</sequence>
<organism evidence="2 3">
    <name type="scientific">Halocatena salina</name>
    <dbReference type="NCBI Taxonomy" id="2934340"/>
    <lineage>
        <taxon>Archaea</taxon>
        <taxon>Methanobacteriati</taxon>
        <taxon>Methanobacteriota</taxon>
        <taxon>Stenosarchaea group</taxon>
        <taxon>Halobacteria</taxon>
        <taxon>Halobacteriales</taxon>
        <taxon>Natronomonadaceae</taxon>
        <taxon>Halocatena</taxon>
    </lineage>
</organism>